<protein>
    <recommendedName>
        <fullName evidence="4">DUF333 domain-containing protein</fullName>
    </recommendedName>
</protein>
<sequence>MAIKTRKHPEKPLAEKEPVGITFLKLAGVGVGAIILLAILGVLFFIPTNVTTSYSTPYDECIAQGNPMLKTYPPKCVWPNGQTVVQIIPGVNDIRTFDDCVDAGYSIMESYPERCRTPEGKVFVNSK</sequence>
<dbReference type="AlphaFoldDB" id="A0A8T4CAM6"/>
<keyword evidence="1" id="KW-0812">Transmembrane</keyword>
<reference evidence="2" key="1">
    <citation type="submission" date="2019-03" db="EMBL/GenBank/DDBJ databases">
        <title>Lake Tanganyika Metagenome-Assembled Genomes (MAGs).</title>
        <authorList>
            <person name="Tran P."/>
        </authorList>
    </citation>
    <scope>NUCLEOTIDE SEQUENCE</scope>
    <source>
        <strain evidence="2">M_DeepCast_50m_m2_156</strain>
    </source>
</reference>
<keyword evidence="1" id="KW-0472">Membrane</keyword>
<comment type="caution">
    <text evidence="2">The sequence shown here is derived from an EMBL/GenBank/DDBJ whole genome shotgun (WGS) entry which is preliminary data.</text>
</comment>
<evidence type="ECO:0008006" key="4">
    <source>
        <dbReference type="Google" id="ProtNLM"/>
    </source>
</evidence>
<organism evidence="2 3">
    <name type="scientific">Candidatus Iainarchaeum sp</name>
    <dbReference type="NCBI Taxonomy" id="3101447"/>
    <lineage>
        <taxon>Archaea</taxon>
        <taxon>Candidatus Iainarchaeota</taxon>
        <taxon>Candidatus Iainarchaeia</taxon>
        <taxon>Candidatus Iainarchaeales</taxon>
        <taxon>Candidatus Iainarchaeaceae</taxon>
        <taxon>Candidatus Iainarchaeum</taxon>
    </lineage>
</organism>
<accession>A0A8T4CAM6</accession>
<keyword evidence="1" id="KW-1133">Transmembrane helix</keyword>
<evidence type="ECO:0000313" key="3">
    <source>
        <dbReference type="Proteomes" id="UP000774699"/>
    </source>
</evidence>
<evidence type="ECO:0000313" key="2">
    <source>
        <dbReference type="EMBL" id="MBM3281998.1"/>
    </source>
</evidence>
<dbReference type="Proteomes" id="UP000774699">
    <property type="component" value="Unassembled WGS sequence"/>
</dbReference>
<proteinExistence type="predicted"/>
<feature type="transmembrane region" description="Helical" evidence="1">
    <location>
        <begin position="21"/>
        <end position="46"/>
    </location>
</feature>
<gene>
    <name evidence="2" type="ORF">FJY86_01485</name>
</gene>
<name>A0A8T4CAM6_9ARCH</name>
<dbReference type="EMBL" id="VGJJ01000006">
    <property type="protein sequence ID" value="MBM3281998.1"/>
    <property type="molecule type" value="Genomic_DNA"/>
</dbReference>
<evidence type="ECO:0000256" key="1">
    <source>
        <dbReference type="SAM" id="Phobius"/>
    </source>
</evidence>